<dbReference type="PANTHER" id="PTHR34272">
    <property type="entry name" value="EXPRESSED PROTEIN"/>
    <property type="match status" value="1"/>
</dbReference>
<evidence type="ECO:0000313" key="3">
    <source>
        <dbReference type="EMBL" id="GMN37430.1"/>
    </source>
</evidence>
<protein>
    <recommendedName>
        <fullName evidence="2">DUF7086 domain-containing protein</fullName>
    </recommendedName>
</protein>
<evidence type="ECO:0000256" key="1">
    <source>
        <dbReference type="SAM" id="MobiDB-lite"/>
    </source>
</evidence>
<dbReference type="PANTHER" id="PTHR34272:SF1">
    <property type="entry name" value="EXPRESSED PROTEIN"/>
    <property type="match status" value="1"/>
</dbReference>
<feature type="domain" description="DUF7086" evidence="2">
    <location>
        <begin position="116"/>
        <end position="244"/>
    </location>
</feature>
<keyword evidence="4" id="KW-1185">Reference proteome</keyword>
<sequence>MIQTPSARLSDDNDEFDTTLLTLRAPQPPSPSPPPPSLPTQLSLSVQALYLGDNPPPQLPATAGATNVTSLAGGSISSSAAAAPQPRQFVLRPPKPELVPAVYPWATNRRATVHSLSYLLSQGIFKISGTVQCKRCQRLYEMQYDVRAEFPKIRKYVETMSYGRRAPLDVVLPPCLFCGEANSARPVIADKKKEINWLFLLLGRLLGCCTHAQLKYFCKHTGEHQNGAKHRLLFNTYSCLCWQLDLDVPF</sequence>
<dbReference type="EMBL" id="BTGU01000007">
    <property type="protein sequence ID" value="GMN37430.1"/>
    <property type="molecule type" value="Genomic_DNA"/>
</dbReference>
<organism evidence="3 4">
    <name type="scientific">Ficus carica</name>
    <name type="common">Common fig</name>
    <dbReference type="NCBI Taxonomy" id="3494"/>
    <lineage>
        <taxon>Eukaryota</taxon>
        <taxon>Viridiplantae</taxon>
        <taxon>Streptophyta</taxon>
        <taxon>Embryophyta</taxon>
        <taxon>Tracheophyta</taxon>
        <taxon>Spermatophyta</taxon>
        <taxon>Magnoliopsida</taxon>
        <taxon>eudicotyledons</taxon>
        <taxon>Gunneridae</taxon>
        <taxon>Pentapetalae</taxon>
        <taxon>rosids</taxon>
        <taxon>fabids</taxon>
        <taxon>Rosales</taxon>
        <taxon>Moraceae</taxon>
        <taxon>Ficeae</taxon>
        <taxon>Ficus</taxon>
    </lineage>
</organism>
<dbReference type="InterPro" id="IPR055513">
    <property type="entry name" value="DUF7086"/>
</dbReference>
<proteinExistence type="predicted"/>
<reference evidence="3" key="1">
    <citation type="submission" date="2023-07" db="EMBL/GenBank/DDBJ databases">
        <title>draft genome sequence of fig (Ficus carica).</title>
        <authorList>
            <person name="Takahashi T."/>
            <person name="Nishimura K."/>
        </authorList>
    </citation>
    <scope>NUCLEOTIDE SEQUENCE</scope>
</reference>
<dbReference type="Gramene" id="FCD_00024238-RA">
    <property type="protein sequence ID" value="FCD_00024238-RA:cds"/>
    <property type="gene ID" value="FCD_00024238"/>
</dbReference>
<dbReference type="AlphaFoldDB" id="A0AA87ZQ44"/>
<dbReference type="Pfam" id="PF23324">
    <property type="entry name" value="DUF7086"/>
    <property type="match status" value="1"/>
</dbReference>
<evidence type="ECO:0000259" key="2">
    <source>
        <dbReference type="Pfam" id="PF23324"/>
    </source>
</evidence>
<accession>A0AA87ZQ44</accession>
<gene>
    <name evidence="3" type="ORF">TIFTF001_006802</name>
</gene>
<feature type="region of interest" description="Disordered" evidence="1">
    <location>
        <begin position="1"/>
        <end position="40"/>
    </location>
</feature>
<dbReference type="Proteomes" id="UP001187192">
    <property type="component" value="Unassembled WGS sequence"/>
</dbReference>
<comment type="caution">
    <text evidence="3">The sequence shown here is derived from an EMBL/GenBank/DDBJ whole genome shotgun (WGS) entry which is preliminary data.</text>
</comment>
<evidence type="ECO:0000313" key="4">
    <source>
        <dbReference type="Proteomes" id="UP001187192"/>
    </source>
</evidence>
<name>A0AA87ZQ44_FICCA</name>
<feature type="compositionally biased region" description="Pro residues" evidence="1">
    <location>
        <begin position="26"/>
        <end position="38"/>
    </location>
</feature>